<dbReference type="Pfam" id="PF17432">
    <property type="entry name" value="DUF3458_C"/>
    <property type="match status" value="1"/>
</dbReference>
<keyword evidence="9" id="KW-0378">Hydrolase</keyword>
<comment type="caution">
    <text evidence="19">The sequence shown here is derived from an EMBL/GenBank/DDBJ whole genome shotgun (WGS) entry which is preliminary data.</text>
</comment>
<dbReference type="FunFam" id="2.60.40.1730:FF:000005">
    <property type="entry name" value="Aminopeptidase N"/>
    <property type="match status" value="1"/>
</dbReference>
<evidence type="ECO:0000256" key="10">
    <source>
        <dbReference type="ARBA" id="ARBA00022833"/>
    </source>
</evidence>
<comment type="cofactor">
    <cofactor evidence="2">
        <name>Zn(2+)</name>
        <dbReference type="ChEBI" id="CHEBI:29105"/>
    </cofactor>
</comment>
<dbReference type="eggNOG" id="COG0308">
    <property type="taxonomic scope" value="Bacteria"/>
</dbReference>
<dbReference type="PANTHER" id="PTHR46322:SF1">
    <property type="entry name" value="PUROMYCIN-SENSITIVE AMINOPEPTIDASE"/>
    <property type="match status" value="1"/>
</dbReference>
<keyword evidence="6 19" id="KW-0031">Aminopeptidase</keyword>
<dbReference type="CDD" id="cd09600">
    <property type="entry name" value="M1_APN"/>
    <property type="match status" value="1"/>
</dbReference>
<name>K2JFE1_9PROT</name>
<organism evidence="19 20">
    <name type="scientific">Oceanibaculum indicum P24</name>
    <dbReference type="NCBI Taxonomy" id="1207063"/>
    <lineage>
        <taxon>Bacteria</taxon>
        <taxon>Pseudomonadati</taxon>
        <taxon>Pseudomonadota</taxon>
        <taxon>Alphaproteobacteria</taxon>
        <taxon>Rhodospirillales</taxon>
        <taxon>Oceanibaculaceae</taxon>
        <taxon>Oceanibaculum</taxon>
    </lineage>
</organism>
<dbReference type="Proteomes" id="UP000006746">
    <property type="component" value="Unassembled WGS sequence"/>
</dbReference>
<dbReference type="AlphaFoldDB" id="K2JFE1"/>
<evidence type="ECO:0000256" key="14">
    <source>
        <dbReference type="SAM" id="MobiDB-lite"/>
    </source>
</evidence>
<evidence type="ECO:0000259" key="16">
    <source>
        <dbReference type="Pfam" id="PF11940"/>
    </source>
</evidence>
<dbReference type="GO" id="GO:0008270">
    <property type="term" value="F:zinc ion binding"/>
    <property type="evidence" value="ECO:0007669"/>
    <property type="project" value="InterPro"/>
</dbReference>
<dbReference type="InterPro" id="IPR012779">
    <property type="entry name" value="Peptidase_M1_pepN"/>
</dbReference>
<evidence type="ECO:0000256" key="9">
    <source>
        <dbReference type="ARBA" id="ARBA00022801"/>
    </source>
</evidence>
<dbReference type="STRING" id="1207063.P24_12017"/>
<evidence type="ECO:0000256" key="7">
    <source>
        <dbReference type="ARBA" id="ARBA00022670"/>
    </source>
</evidence>
<dbReference type="InterPro" id="IPR035414">
    <property type="entry name" value="Peptidase_M1_pepN_Ig-like"/>
</dbReference>
<evidence type="ECO:0000256" key="11">
    <source>
        <dbReference type="ARBA" id="ARBA00023049"/>
    </source>
</evidence>
<evidence type="ECO:0000256" key="2">
    <source>
        <dbReference type="ARBA" id="ARBA00001947"/>
    </source>
</evidence>
<dbReference type="MEROPS" id="M01.005"/>
<evidence type="ECO:0000256" key="12">
    <source>
        <dbReference type="ARBA" id="ARBA00059739"/>
    </source>
</evidence>
<evidence type="ECO:0000259" key="17">
    <source>
        <dbReference type="Pfam" id="PF17432"/>
    </source>
</evidence>
<dbReference type="FunFam" id="3.30.2010.30:FF:000002">
    <property type="entry name" value="Putative aminopeptidase N"/>
    <property type="match status" value="1"/>
</dbReference>
<dbReference type="InterPro" id="IPR024601">
    <property type="entry name" value="Peptidase_M1_pepN_C"/>
</dbReference>
<dbReference type="Pfam" id="PF01433">
    <property type="entry name" value="Peptidase_M1"/>
    <property type="match status" value="1"/>
</dbReference>
<accession>K2JFE1</accession>
<comment type="similarity">
    <text evidence="3">Belongs to the peptidase M1 family.</text>
</comment>
<evidence type="ECO:0000256" key="8">
    <source>
        <dbReference type="ARBA" id="ARBA00022723"/>
    </source>
</evidence>
<evidence type="ECO:0000256" key="3">
    <source>
        <dbReference type="ARBA" id="ARBA00010136"/>
    </source>
</evidence>
<evidence type="ECO:0000256" key="13">
    <source>
        <dbReference type="NCBIfam" id="TIGR02414"/>
    </source>
</evidence>
<keyword evidence="11" id="KW-0482">Metalloprotease</keyword>
<dbReference type="PATRIC" id="fig|1207063.3.peg.2429"/>
<dbReference type="InterPro" id="IPR027268">
    <property type="entry name" value="Peptidase_M4/M1_CTD_sf"/>
</dbReference>
<keyword evidence="7" id="KW-0645">Protease</keyword>
<dbReference type="FunFam" id="1.10.390.10:FF:000002">
    <property type="entry name" value="Aminopeptidase N"/>
    <property type="match status" value="1"/>
</dbReference>
<dbReference type="PANTHER" id="PTHR46322">
    <property type="entry name" value="PUROMYCIN-SENSITIVE AMINOPEPTIDASE"/>
    <property type="match status" value="1"/>
</dbReference>
<sequence length="887" mass="98472">MMERLDQTPVHSAPQVIRREDYTPPDFRVDRIDLHVDIREGETIVTSTLSVIGRPGRDKYAPLVLDGQNQELIYLKIDGEDVPPCKYTVGEERMTVEEVGDRATVEIRTRIHPETNTALEGLYRSGSMYCTQCEPEGFRRITYFVDRPDNMALFTTTIEADKGSCPVLLSNGNPVGAGDLPGGRHWAKWEDPFRKPAYLFALVAGNLVPVTDKFVTASGRTVDLRIYVEQGNEDKCAHAMDSLKRSMRWDEEVFGLEYDLDIFMIVAVGDFNMGAMENKGLNIFNVKYVLAKPDTATDTDYQLIEGIIAHEYFHNWTGNRVTCRDWFQLSLKEGLTVFRDQEFSADMNARSVKRIQDVRALRAAQFPEDAGPMAHPVRPDSYIEINNFYTATVYEKGAEVVRMYHTLLGAEGFRKGMDLYFQRHDGDAVTCEDFCLAMEDANGADLSQFRRWYEQAGTPQVKASGHYDADARTYTLTIEQSTAPTPGQPDKQPLLLPMAMGLVGKRSKADLPLQLDGENATHGTERVLRVTAARQVFTFVDVDEEPVPSLFRGFSAPVKLDAGQGEEDLAFLMAHDSDEFNRWEAGQALARKLLLGMVADRADGRAMAVPDSFVAAFRRVLTDGEAAPAFRAQALALPSEGDIGEAMRTIDVDGIHAAREHLRRHLAGKLKAELRATYDSMAVPGVQLDGAAIGKRALRNLCLGYLAGLDADGLALAEAQFDSAEVMTDSVAALVCLSDSTDAAGDRALATFHQRWRHDPLVMDKWFSIQAMAKRPDTLARVKALMGDPSFSVKNPNKVRSLLGAFAAGNPVRFHAADGSGYRFIADQVIALDPMNPQVAARLFSPFARWRRFDEARQALLKAEIERVLATPKLSKDVYEVASKSVA</sequence>
<dbReference type="SUPFAM" id="SSF63737">
    <property type="entry name" value="Leukotriene A4 hydrolase N-terminal domain"/>
    <property type="match status" value="1"/>
</dbReference>
<dbReference type="RefSeq" id="WP_008945009.1">
    <property type="nucleotide sequence ID" value="NZ_AMRL01000015.1"/>
</dbReference>
<dbReference type="Gene3D" id="2.60.40.1840">
    <property type="match status" value="1"/>
</dbReference>
<dbReference type="InterPro" id="IPR014782">
    <property type="entry name" value="Peptidase_M1_dom"/>
</dbReference>
<comment type="function">
    <text evidence="12">Aminopeptidase N is involved in the degradation of intracellular peptides generated by protein breakdown during normal growth as well as in response to nutrient starvation.</text>
</comment>
<feature type="region of interest" description="Disordered" evidence="14">
    <location>
        <begin position="1"/>
        <end position="22"/>
    </location>
</feature>
<reference evidence="19 20" key="1">
    <citation type="journal article" date="2012" name="J. Bacteriol.">
        <title>Genome Sequence of Oceanibaculum indicum Type Strain P24.</title>
        <authorList>
            <person name="Lai Q."/>
            <person name="Shao Z."/>
        </authorList>
    </citation>
    <scope>NUCLEOTIDE SEQUENCE [LARGE SCALE GENOMIC DNA]</scope>
    <source>
        <strain evidence="19 20">P24</strain>
    </source>
</reference>
<dbReference type="InterPro" id="IPR001930">
    <property type="entry name" value="Peptidase_M1"/>
</dbReference>
<dbReference type="GO" id="GO:0006508">
    <property type="term" value="P:proteolysis"/>
    <property type="evidence" value="ECO:0007669"/>
    <property type="project" value="UniProtKB-UniRule"/>
</dbReference>
<dbReference type="GO" id="GO:0016285">
    <property type="term" value="F:alanyl aminopeptidase activity"/>
    <property type="evidence" value="ECO:0007669"/>
    <property type="project" value="UniProtKB-EC"/>
</dbReference>
<evidence type="ECO:0000256" key="1">
    <source>
        <dbReference type="ARBA" id="ARBA00000098"/>
    </source>
</evidence>
<dbReference type="NCBIfam" id="TIGR02414">
    <property type="entry name" value="pepN_proteo"/>
    <property type="match status" value="1"/>
</dbReference>
<comment type="catalytic activity">
    <reaction evidence="1">
        <text>Release of an N-terminal amino acid, Xaa-|-Yaa- from a peptide, amide or arylamide. Xaa is preferably Ala, but may be most amino acids including Pro (slow action). When a terminal hydrophobic residue is followed by a prolyl residue, the two may be released as an intact Xaa-Pro dipeptide.</text>
        <dbReference type="EC" id="3.4.11.2"/>
    </reaction>
</comment>
<keyword evidence="20" id="KW-1185">Reference proteome</keyword>
<evidence type="ECO:0000256" key="5">
    <source>
        <dbReference type="ARBA" id="ARBA00015611"/>
    </source>
</evidence>
<dbReference type="GO" id="GO:0008237">
    <property type="term" value="F:metallopeptidase activity"/>
    <property type="evidence" value="ECO:0007669"/>
    <property type="project" value="UniProtKB-UniRule"/>
</dbReference>
<evidence type="ECO:0000259" key="15">
    <source>
        <dbReference type="Pfam" id="PF01433"/>
    </source>
</evidence>
<dbReference type="Pfam" id="PF11940">
    <property type="entry name" value="DUF3458"/>
    <property type="match status" value="1"/>
</dbReference>
<keyword evidence="10" id="KW-0862">Zinc</keyword>
<dbReference type="EC" id="3.4.11.2" evidence="4 13"/>
<protein>
    <recommendedName>
        <fullName evidence="5 13">Aminopeptidase N</fullName>
        <ecNumber evidence="4 13">3.4.11.2</ecNumber>
    </recommendedName>
</protein>
<evidence type="ECO:0000313" key="20">
    <source>
        <dbReference type="Proteomes" id="UP000006746"/>
    </source>
</evidence>
<dbReference type="InterPro" id="IPR042097">
    <property type="entry name" value="Aminopeptidase_N-like_N_sf"/>
</dbReference>
<feature type="domain" description="Peptidase M1 alanyl aminopeptidase Ig-like fold" evidence="16">
    <location>
        <begin position="457"/>
        <end position="561"/>
    </location>
</feature>
<dbReference type="InterPro" id="IPR045357">
    <property type="entry name" value="Aminopeptidase_N-like_N"/>
</dbReference>
<evidence type="ECO:0000256" key="4">
    <source>
        <dbReference type="ARBA" id="ARBA00012564"/>
    </source>
</evidence>
<dbReference type="FunFam" id="2.60.40.1840:FF:000001">
    <property type="entry name" value="Aminopeptidase N"/>
    <property type="match status" value="1"/>
</dbReference>
<dbReference type="PRINTS" id="PR00756">
    <property type="entry name" value="ALADIPTASE"/>
</dbReference>
<dbReference type="Pfam" id="PF17900">
    <property type="entry name" value="Peptidase_M1_N"/>
    <property type="match status" value="1"/>
</dbReference>
<keyword evidence="8" id="KW-0479">Metal-binding</keyword>
<feature type="domain" description="Peptidase M1 membrane alanine aminopeptidase" evidence="15">
    <location>
        <begin position="239"/>
        <end position="452"/>
    </location>
</feature>
<evidence type="ECO:0000259" key="18">
    <source>
        <dbReference type="Pfam" id="PF17900"/>
    </source>
</evidence>
<proteinExistence type="inferred from homology"/>
<dbReference type="Gene3D" id="2.60.40.1730">
    <property type="entry name" value="tricorn interacting facor f3 domain"/>
    <property type="match status" value="1"/>
</dbReference>
<dbReference type="SUPFAM" id="SSF55486">
    <property type="entry name" value="Metalloproteases ('zincins'), catalytic domain"/>
    <property type="match status" value="1"/>
</dbReference>
<feature type="domain" description="Peptidase M1 alanyl aminopeptidase C-terminal" evidence="17">
    <location>
        <begin position="566"/>
        <end position="886"/>
    </location>
</feature>
<gene>
    <name evidence="19" type="primary">pepN</name>
    <name evidence="19" type="ORF">P24_12017</name>
</gene>
<feature type="domain" description="Aminopeptidase N-like N-terminal" evidence="18">
    <location>
        <begin position="104"/>
        <end position="199"/>
    </location>
</feature>
<dbReference type="InterPro" id="IPR037144">
    <property type="entry name" value="Peptidase_M1_pepN_C_sf"/>
</dbReference>
<evidence type="ECO:0000313" key="19">
    <source>
        <dbReference type="EMBL" id="EKE73848.1"/>
    </source>
</evidence>
<dbReference type="Gene3D" id="1.10.390.10">
    <property type="entry name" value="Neutral Protease Domain 2"/>
    <property type="match status" value="1"/>
</dbReference>
<dbReference type="Gene3D" id="3.30.2010.30">
    <property type="match status" value="1"/>
</dbReference>
<dbReference type="EMBL" id="AMRL01000015">
    <property type="protein sequence ID" value="EKE73848.1"/>
    <property type="molecule type" value="Genomic_DNA"/>
</dbReference>
<dbReference type="InterPro" id="IPR038438">
    <property type="entry name" value="PepN_Ig-like_sf"/>
</dbReference>
<dbReference type="Gene3D" id="1.25.50.10">
    <property type="entry name" value="Peptidase M1, alanyl aminopeptidase, C-terminal domain"/>
    <property type="match status" value="1"/>
</dbReference>
<evidence type="ECO:0000256" key="6">
    <source>
        <dbReference type="ARBA" id="ARBA00022438"/>
    </source>
</evidence>